<feature type="region of interest" description="Disordered" evidence="1">
    <location>
        <begin position="38"/>
        <end position="78"/>
    </location>
</feature>
<accession>A0AAV2MVI7</accession>
<reference evidence="2" key="1">
    <citation type="submission" date="2024-04" db="EMBL/GenBank/DDBJ databases">
        <authorList>
            <consortium name="Molecular Ecology Group"/>
        </authorList>
    </citation>
    <scope>NUCLEOTIDE SEQUENCE</scope>
</reference>
<evidence type="ECO:0000256" key="1">
    <source>
        <dbReference type="SAM" id="MobiDB-lite"/>
    </source>
</evidence>
<proteinExistence type="predicted"/>
<comment type="caution">
    <text evidence="2">The sequence shown here is derived from an EMBL/GenBank/DDBJ whole genome shotgun (WGS) entry which is preliminary data.</text>
</comment>
<name>A0AAV2MVI7_9HYME</name>
<sequence>MLVRTEVSTLRGPWQTGRATFGGYGVFLLSFLDKRSLRTPKSSVSRPSGGSAQAVPRKIPPDRTKRTPLARKDRDSEV</sequence>
<gene>
    <name evidence="2" type="ORF">LPLAT_LOCUS2735</name>
</gene>
<evidence type="ECO:0000313" key="2">
    <source>
        <dbReference type="EMBL" id="CAL1671611.1"/>
    </source>
</evidence>
<dbReference type="EMBL" id="CAXIPU020000199">
    <property type="protein sequence ID" value="CAL1671611.1"/>
    <property type="molecule type" value="Genomic_DNA"/>
</dbReference>
<feature type="compositionally biased region" description="Polar residues" evidence="1">
    <location>
        <begin position="39"/>
        <end position="51"/>
    </location>
</feature>
<evidence type="ECO:0000313" key="3">
    <source>
        <dbReference type="Proteomes" id="UP001497644"/>
    </source>
</evidence>
<keyword evidence="3" id="KW-1185">Reference proteome</keyword>
<organism evidence="2 3">
    <name type="scientific">Lasius platythorax</name>
    <dbReference type="NCBI Taxonomy" id="488582"/>
    <lineage>
        <taxon>Eukaryota</taxon>
        <taxon>Metazoa</taxon>
        <taxon>Ecdysozoa</taxon>
        <taxon>Arthropoda</taxon>
        <taxon>Hexapoda</taxon>
        <taxon>Insecta</taxon>
        <taxon>Pterygota</taxon>
        <taxon>Neoptera</taxon>
        <taxon>Endopterygota</taxon>
        <taxon>Hymenoptera</taxon>
        <taxon>Apocrita</taxon>
        <taxon>Aculeata</taxon>
        <taxon>Formicoidea</taxon>
        <taxon>Formicidae</taxon>
        <taxon>Formicinae</taxon>
        <taxon>Lasius</taxon>
        <taxon>Lasius</taxon>
    </lineage>
</organism>
<protein>
    <submittedName>
        <fullName evidence="2">Uncharacterized protein</fullName>
    </submittedName>
</protein>
<dbReference type="AlphaFoldDB" id="A0AAV2MVI7"/>
<dbReference type="Proteomes" id="UP001497644">
    <property type="component" value="Unassembled WGS sequence"/>
</dbReference>
<feature type="compositionally biased region" description="Basic and acidic residues" evidence="1">
    <location>
        <begin position="59"/>
        <end position="78"/>
    </location>
</feature>